<dbReference type="Proteomes" id="UP000543030">
    <property type="component" value="Unassembled WGS sequence"/>
</dbReference>
<dbReference type="EMBL" id="JACHHN010000001">
    <property type="protein sequence ID" value="MBB5189636.1"/>
    <property type="molecule type" value="Genomic_DNA"/>
</dbReference>
<dbReference type="AlphaFoldDB" id="A0A840RB04"/>
<protein>
    <submittedName>
        <fullName evidence="1">Uncharacterized protein</fullName>
    </submittedName>
</protein>
<organism evidence="1 2">
    <name type="scientific">Silvimonas terrae</name>
    <dbReference type="NCBI Taxonomy" id="300266"/>
    <lineage>
        <taxon>Bacteria</taxon>
        <taxon>Pseudomonadati</taxon>
        <taxon>Pseudomonadota</taxon>
        <taxon>Betaproteobacteria</taxon>
        <taxon>Neisseriales</taxon>
        <taxon>Chitinibacteraceae</taxon>
        <taxon>Silvimonas</taxon>
    </lineage>
</organism>
<evidence type="ECO:0000313" key="2">
    <source>
        <dbReference type="Proteomes" id="UP000543030"/>
    </source>
</evidence>
<evidence type="ECO:0000313" key="1">
    <source>
        <dbReference type="EMBL" id="MBB5189636.1"/>
    </source>
</evidence>
<accession>A0A840RB04</accession>
<sequence length="500" mass="54391">MTFFELESADIKSLNDGDLRELVARLVEAELVQHGIPTSCVTWGGAQEAADGGLDVSVKSANGVSSTSFVPRERTGYQVKKHLMGKTACFKEMRGEDTPKAIIAELASQSGAYIIVSGYDDCSDKMLSERLEGMKNAVFPLTNKEQLHLDFYGRDRLCTWLRRHPSVALWTRSRLGKPLTGWRPYERWAATPPDQNDDFLIDDHPCVIDTSDSSKEPQPILAGIQLVRTRLETPGSIVRITGLSGVGKTRFAQALFETKIGDAALPHSEAIYADLGENLTPTASELVTYLIANDIAAYLVLDNCPPDVHRTLQQQVAANQAKLRLLTLEYDISDDKPEETRVIHLEPSSEATVSVLLQRRFPSLGRVNADRVAEFAGGNARISQGSTSLRRLASSSGPCACSTSLISSPSSQACMSTNWLLIPRAVSSSDKRHAPAKPGRWLVLALTGSVWSSAMTTRFPLRNDQSMLLTLPAPRSAYAQVPAGKPAASIDSALIGLSTR</sequence>
<reference evidence="1 2" key="1">
    <citation type="submission" date="2020-08" db="EMBL/GenBank/DDBJ databases">
        <title>Genomic Encyclopedia of Type Strains, Phase IV (KMG-IV): sequencing the most valuable type-strain genomes for metagenomic binning, comparative biology and taxonomic classification.</title>
        <authorList>
            <person name="Goeker M."/>
        </authorList>
    </citation>
    <scope>NUCLEOTIDE SEQUENCE [LARGE SCALE GENOMIC DNA]</scope>
    <source>
        <strain evidence="1 2">DSM 18233</strain>
    </source>
</reference>
<gene>
    <name evidence="1" type="ORF">HNQ50_000346</name>
</gene>
<comment type="caution">
    <text evidence="1">The sequence shown here is derived from an EMBL/GenBank/DDBJ whole genome shotgun (WGS) entry which is preliminary data.</text>
</comment>
<keyword evidence="2" id="KW-1185">Reference proteome</keyword>
<name>A0A840RB04_9NEIS</name>
<proteinExistence type="predicted"/>